<feature type="disulfide bond" evidence="13">
    <location>
        <begin position="202"/>
        <end position="234"/>
    </location>
</feature>
<evidence type="ECO:0000259" key="18">
    <source>
        <dbReference type="PROSITE" id="PS51225"/>
    </source>
</evidence>
<keyword evidence="5" id="KW-0597">Phosphoprotein</keyword>
<feature type="domain" description="OCEL" evidence="19">
    <location>
        <begin position="417"/>
        <end position="525"/>
    </location>
</feature>
<keyword evidence="21" id="KW-1185">Reference proteome</keyword>
<evidence type="ECO:0000256" key="14">
    <source>
        <dbReference type="PROSITE-ProRule" id="PRU01324"/>
    </source>
</evidence>
<feature type="coiled-coil region" evidence="15">
    <location>
        <begin position="446"/>
        <end position="473"/>
    </location>
</feature>
<evidence type="ECO:0000256" key="2">
    <source>
        <dbReference type="ARBA" id="ARBA00016772"/>
    </source>
</evidence>
<evidence type="ECO:0000256" key="17">
    <source>
        <dbReference type="SAM" id="Phobius"/>
    </source>
</evidence>
<keyword evidence="6 12" id="KW-0812">Transmembrane</keyword>
<dbReference type="Pfam" id="PF07303">
    <property type="entry name" value="Occludin_ELL"/>
    <property type="match status" value="1"/>
</dbReference>
<evidence type="ECO:0000256" key="3">
    <source>
        <dbReference type="ARBA" id="ARBA00022427"/>
    </source>
</evidence>
<dbReference type="GO" id="GO:0032968">
    <property type="term" value="P:positive regulation of transcription elongation by RNA polymerase II"/>
    <property type="evidence" value="ECO:0007669"/>
    <property type="project" value="TreeGrafter"/>
</dbReference>
<evidence type="ECO:0000256" key="10">
    <source>
        <dbReference type="ARBA" id="ARBA00023136"/>
    </source>
</evidence>
<comment type="subcellular location">
    <subcellularLocation>
        <location evidence="12">Cell membrane</location>
        <topology evidence="12">Multi-pass membrane protein</topology>
    </subcellularLocation>
    <subcellularLocation>
        <location evidence="12">Cell junction</location>
        <location evidence="12">Tight junction</location>
    </subcellularLocation>
</comment>
<name>H3D0F6_TETNG</name>
<dbReference type="InParanoid" id="H3D0F6"/>
<reference evidence="21" key="1">
    <citation type="journal article" date="2004" name="Nature">
        <title>Genome duplication in the teleost fish Tetraodon nigroviridis reveals the early vertebrate proto-karyotype.</title>
        <authorList>
            <person name="Jaillon O."/>
            <person name="Aury J.-M."/>
            <person name="Brunet F."/>
            <person name="Petit J.-L."/>
            <person name="Stange-Thomann N."/>
            <person name="Mauceli E."/>
            <person name="Bouneau L."/>
            <person name="Fischer C."/>
            <person name="Ozouf-Costaz C."/>
            <person name="Bernot A."/>
            <person name="Nicaud S."/>
            <person name="Jaffe D."/>
            <person name="Fisher S."/>
            <person name="Lutfalla G."/>
            <person name="Dossat C."/>
            <person name="Segurens B."/>
            <person name="Dasilva C."/>
            <person name="Salanoubat M."/>
            <person name="Levy M."/>
            <person name="Boudet N."/>
            <person name="Castellano S."/>
            <person name="Anthouard V."/>
            <person name="Jubin C."/>
            <person name="Castelli V."/>
            <person name="Katinka M."/>
            <person name="Vacherie B."/>
            <person name="Biemont C."/>
            <person name="Skalli Z."/>
            <person name="Cattolico L."/>
            <person name="Poulain J."/>
            <person name="De Berardinis V."/>
            <person name="Cruaud C."/>
            <person name="Duprat S."/>
            <person name="Brottier P."/>
            <person name="Coutanceau J.-P."/>
            <person name="Gouzy J."/>
            <person name="Parra G."/>
            <person name="Lardier G."/>
            <person name="Chapple C."/>
            <person name="McKernan K.J."/>
            <person name="McEwan P."/>
            <person name="Bosak S."/>
            <person name="Kellis M."/>
            <person name="Volff J.-N."/>
            <person name="Guigo R."/>
            <person name="Zody M.C."/>
            <person name="Mesirov J."/>
            <person name="Lindblad-Toh K."/>
            <person name="Birren B."/>
            <person name="Nusbaum C."/>
            <person name="Kahn D."/>
            <person name="Robinson-Rechavi M."/>
            <person name="Laudet V."/>
            <person name="Schachter V."/>
            <person name="Quetier F."/>
            <person name="Saurin W."/>
            <person name="Scarpelli C."/>
            <person name="Wincker P."/>
            <person name="Lander E.S."/>
            <person name="Weissenbach J."/>
            <person name="Roest Crollius H."/>
        </authorList>
    </citation>
    <scope>NUCLEOTIDE SEQUENCE [LARGE SCALE GENOMIC DNA]</scope>
</reference>
<protein>
    <recommendedName>
        <fullName evidence="2 12">Occludin</fullName>
    </recommendedName>
</protein>
<evidence type="ECO:0000256" key="9">
    <source>
        <dbReference type="ARBA" id="ARBA00023054"/>
    </source>
</evidence>
<reference evidence="20" key="2">
    <citation type="submission" date="2025-08" db="UniProtKB">
        <authorList>
            <consortium name="Ensembl"/>
        </authorList>
    </citation>
    <scope>IDENTIFICATION</scope>
</reference>
<evidence type="ECO:0000259" key="19">
    <source>
        <dbReference type="PROSITE" id="PS51980"/>
    </source>
</evidence>
<keyword evidence="9 15" id="KW-0175">Coiled coil</keyword>
<dbReference type="PANTHER" id="PTHR23288">
    <property type="entry name" value="OCCLUDIN AND RNA POLYMERASE II ELONGATION FACTOR ELL"/>
    <property type="match status" value="1"/>
</dbReference>
<dbReference type="InterPro" id="IPR031176">
    <property type="entry name" value="ELL/occludin"/>
</dbReference>
<keyword evidence="8 17" id="KW-1133">Transmembrane helix</keyword>
<comment type="similarity">
    <text evidence="1 12 14">Belongs to the ELL/occludin family.</text>
</comment>
<dbReference type="GO" id="GO:0000987">
    <property type="term" value="F:cis-regulatory region sequence-specific DNA binding"/>
    <property type="evidence" value="ECO:0007669"/>
    <property type="project" value="TreeGrafter"/>
</dbReference>
<dbReference type="GO" id="GO:0070830">
    <property type="term" value="P:bicellular tight junction assembly"/>
    <property type="evidence" value="ECO:0007669"/>
    <property type="project" value="InterPro"/>
</dbReference>
<dbReference type="PANTHER" id="PTHR23288:SF38">
    <property type="entry name" value="OCCLUDIN"/>
    <property type="match status" value="1"/>
</dbReference>
<feature type="transmembrane region" description="Helical" evidence="17">
    <location>
        <begin position="65"/>
        <end position="87"/>
    </location>
</feature>
<feature type="region of interest" description="Disordered" evidence="16">
    <location>
        <begin position="348"/>
        <end position="412"/>
    </location>
</feature>
<evidence type="ECO:0000256" key="8">
    <source>
        <dbReference type="ARBA" id="ARBA00022989"/>
    </source>
</evidence>
<evidence type="ECO:0000256" key="16">
    <source>
        <dbReference type="SAM" id="MobiDB-lite"/>
    </source>
</evidence>
<evidence type="ECO:0000256" key="11">
    <source>
        <dbReference type="ARBA" id="ARBA00023157"/>
    </source>
</evidence>
<dbReference type="Proteomes" id="UP000007303">
    <property type="component" value="Unassembled WGS sequence"/>
</dbReference>
<feature type="region of interest" description="Disordered" evidence="16">
    <location>
        <begin position="1"/>
        <end position="23"/>
    </location>
</feature>
<keyword evidence="3 12" id="KW-0796">Tight junction</keyword>
<evidence type="ECO:0000256" key="1">
    <source>
        <dbReference type="ARBA" id="ARBA00009171"/>
    </source>
</evidence>
<dbReference type="SUPFAM" id="SSF144292">
    <property type="entry name" value="occludin/ELL-like"/>
    <property type="match status" value="1"/>
</dbReference>
<feature type="domain" description="MARVEL" evidence="18">
    <location>
        <begin position="58"/>
        <end position="266"/>
    </location>
</feature>
<feature type="compositionally biased region" description="Polar residues" evidence="16">
    <location>
        <begin position="391"/>
        <end position="407"/>
    </location>
</feature>
<organism evidence="20 21">
    <name type="scientific">Tetraodon nigroviridis</name>
    <name type="common">Spotted green pufferfish</name>
    <name type="synonym">Chelonodon nigroviridis</name>
    <dbReference type="NCBI Taxonomy" id="99883"/>
    <lineage>
        <taxon>Eukaryota</taxon>
        <taxon>Metazoa</taxon>
        <taxon>Chordata</taxon>
        <taxon>Craniata</taxon>
        <taxon>Vertebrata</taxon>
        <taxon>Euteleostomi</taxon>
        <taxon>Actinopterygii</taxon>
        <taxon>Neopterygii</taxon>
        <taxon>Teleostei</taxon>
        <taxon>Neoteleostei</taxon>
        <taxon>Acanthomorphata</taxon>
        <taxon>Eupercaria</taxon>
        <taxon>Tetraodontiformes</taxon>
        <taxon>Tetradontoidea</taxon>
        <taxon>Tetraodontidae</taxon>
        <taxon>Tetraodon</taxon>
    </lineage>
</organism>
<evidence type="ECO:0000256" key="5">
    <source>
        <dbReference type="ARBA" id="ARBA00022553"/>
    </source>
</evidence>
<dbReference type="InterPro" id="IPR008253">
    <property type="entry name" value="Marvel"/>
</dbReference>
<comment type="function">
    <text evidence="12">May play a role in the formation and regulation of the tight junction (TJ) paracellular permeability barrier.</text>
</comment>
<dbReference type="GeneTree" id="ENSGT00940000167296"/>
<dbReference type="PROSITE" id="PS51980">
    <property type="entry name" value="OCEL"/>
    <property type="match status" value="1"/>
</dbReference>
<evidence type="ECO:0000256" key="15">
    <source>
        <dbReference type="SAM" id="Coils"/>
    </source>
</evidence>
<keyword evidence="10 12" id="KW-0472">Membrane</keyword>
<feature type="transmembrane region" description="Helical" evidence="17">
    <location>
        <begin position="125"/>
        <end position="145"/>
    </location>
</feature>
<dbReference type="InterPro" id="IPR010844">
    <property type="entry name" value="Occludin_ELL"/>
</dbReference>
<evidence type="ECO:0000313" key="20">
    <source>
        <dbReference type="Ensembl" id="ENSTNIP00000013992.1"/>
    </source>
</evidence>
<evidence type="ECO:0000256" key="7">
    <source>
        <dbReference type="ARBA" id="ARBA00022949"/>
    </source>
</evidence>
<dbReference type="AlphaFoldDB" id="H3D0F6"/>
<dbReference type="InterPro" id="IPR002958">
    <property type="entry name" value="Occludin"/>
</dbReference>
<feature type="transmembrane region" description="Helical" evidence="17">
    <location>
        <begin position="241"/>
        <end position="262"/>
    </location>
</feature>
<dbReference type="Pfam" id="PF01284">
    <property type="entry name" value="MARVEL"/>
    <property type="match status" value="1"/>
</dbReference>
<proteinExistence type="inferred from homology"/>
<feature type="compositionally biased region" description="Basic and acidic residues" evidence="16">
    <location>
        <begin position="373"/>
        <end position="387"/>
    </location>
</feature>
<evidence type="ECO:0000313" key="21">
    <source>
        <dbReference type="Proteomes" id="UP000007303"/>
    </source>
</evidence>
<dbReference type="PROSITE" id="PS51225">
    <property type="entry name" value="MARVEL"/>
    <property type="match status" value="1"/>
</dbReference>
<dbReference type="FunCoup" id="H3D0F6">
    <property type="interactions" value="151"/>
</dbReference>
<evidence type="ECO:0000256" key="6">
    <source>
        <dbReference type="ARBA" id="ARBA00022692"/>
    </source>
</evidence>
<sequence>DHRYDDSPPGYSPPHSATSPSFYPPPSVHSQYGQYRYGAPPGSFQVQQSIQHFHRWFSPPGLVKTFQAATALMCFIIFACVASTLVWDVSGYAYGGYGAVGADSGYYGGSYGYASSYMTPQAAKAAMIAVTAVNFLVSLGFLVGSFSRTRLARGGRFYLSILVCDIILAVLQAIVGIIFVIGVNPMSQSSQSALYNPLLRMCQGLQSTPSLSSSLGAGFPAGFPMFNRYLYHYCYMDPEEAVAFVLALLVVVALLLSAYYAYKTRSKIWRHGRANIYWDPPVAGPSEGWQAPEWVSVLFFESQFSPTFVSTEAEMLWKPGAKHRRWRRSGRTGENRRCLVLIKDRPSSPNCSTKIGQRLEENDVGEPRSSLQAEKESPHRREKREAPVSRPQAQESQYETGYTTGDTGNELDRDHTEHLYRLYPEIVSDEQRQRYRTEFDSDLSRYKALCADMDELSDQIHQLSRELDRLDVDSFKYQGVADEYNRLKDLKRMPDYQAKKKLCKELRQKLFHIKGLVKIYDQDKT</sequence>
<dbReference type="OMA" id="RGCKFYL"/>
<keyword evidence="11 13" id="KW-1015">Disulfide bond</keyword>
<dbReference type="GO" id="GO:0005886">
    <property type="term" value="C:plasma membrane"/>
    <property type="evidence" value="ECO:0007669"/>
    <property type="project" value="UniProtKB-SubCell"/>
</dbReference>
<evidence type="ECO:0000256" key="4">
    <source>
        <dbReference type="ARBA" id="ARBA00022475"/>
    </source>
</evidence>
<accession>H3D0F6</accession>
<keyword evidence="7 12" id="KW-0965">Cell junction</keyword>
<feature type="transmembrane region" description="Helical" evidence="17">
    <location>
        <begin position="157"/>
        <end position="181"/>
    </location>
</feature>
<dbReference type="GO" id="GO:0042795">
    <property type="term" value="P:snRNA transcription by RNA polymerase II"/>
    <property type="evidence" value="ECO:0007669"/>
    <property type="project" value="TreeGrafter"/>
</dbReference>
<reference evidence="20" key="3">
    <citation type="submission" date="2025-09" db="UniProtKB">
        <authorList>
            <consortium name="Ensembl"/>
        </authorList>
    </citation>
    <scope>IDENTIFICATION</scope>
</reference>
<dbReference type="HOGENOM" id="CLU_039628_1_0_1"/>
<dbReference type="GO" id="GO:0008023">
    <property type="term" value="C:transcription elongation factor complex"/>
    <property type="evidence" value="ECO:0007669"/>
    <property type="project" value="TreeGrafter"/>
</dbReference>
<dbReference type="Ensembl" id="ENSTNIT00000014187.1">
    <property type="protein sequence ID" value="ENSTNIP00000013992.1"/>
    <property type="gene ID" value="ENSTNIG00000011056.1"/>
</dbReference>
<dbReference type="PIRSF" id="PIRSF005993">
    <property type="entry name" value="Occludin"/>
    <property type="match status" value="1"/>
</dbReference>
<dbReference type="GO" id="GO:0005923">
    <property type="term" value="C:bicellular tight junction"/>
    <property type="evidence" value="ECO:0007669"/>
    <property type="project" value="UniProtKB-SubCell"/>
</dbReference>
<evidence type="ECO:0000256" key="13">
    <source>
        <dbReference type="PIRSR" id="PIRSR005993-1"/>
    </source>
</evidence>
<dbReference type="Gene3D" id="6.10.140.340">
    <property type="match status" value="1"/>
</dbReference>
<evidence type="ECO:0000256" key="12">
    <source>
        <dbReference type="PIRNR" id="PIRNR005993"/>
    </source>
</evidence>
<keyword evidence="4" id="KW-1003">Cell membrane</keyword>